<dbReference type="EMBL" id="RCMG01002850">
    <property type="protein sequence ID" value="KAG2805810.1"/>
    <property type="molecule type" value="Genomic_DNA"/>
</dbReference>
<sequence length="212" mass="24940">MLAQMLQFALQTTQQQSAQMSQLLTQTAQIQQQILQAQSRPRPARKKSDPPRFEGRDDDDLELWIFSTEQYYTDFQAEMQEASSSFSDMVFANLGVDAQAWYRDVKISQRTSPITWQVFKERIRARYLDQDFKYKTLTKIYELKPGKSQQEYTSKFLHLMSQADTELPEVVKRWFFQQNMRSDTSGYVSRNVSDTLEKEIDLAQRFEDAKPA</sequence>
<dbReference type="Proteomes" id="UP000736787">
    <property type="component" value="Unassembled WGS sequence"/>
</dbReference>
<dbReference type="EMBL" id="RCMK01001452">
    <property type="protein sequence ID" value="KAG2894020.1"/>
    <property type="molecule type" value="Genomic_DNA"/>
</dbReference>
<dbReference type="AlphaFoldDB" id="A0A8T1B0N8"/>
<comment type="caution">
    <text evidence="5">The sequence shown here is derived from an EMBL/GenBank/DDBJ whole genome shotgun (WGS) entry which is preliminary data.</text>
</comment>
<feature type="region of interest" description="Disordered" evidence="1">
    <location>
        <begin position="35"/>
        <end position="57"/>
    </location>
</feature>
<evidence type="ECO:0000259" key="2">
    <source>
        <dbReference type="Pfam" id="PF03732"/>
    </source>
</evidence>
<dbReference type="Proteomes" id="UP000735874">
    <property type="component" value="Unassembled WGS sequence"/>
</dbReference>
<name>A0A8T1B0N8_9STRA</name>
<proteinExistence type="predicted"/>
<feature type="domain" description="Retrotransposon gag" evidence="2">
    <location>
        <begin position="91"/>
        <end position="166"/>
    </location>
</feature>
<dbReference type="EMBL" id="RCMV01001360">
    <property type="protein sequence ID" value="KAG3208968.1"/>
    <property type="molecule type" value="Genomic_DNA"/>
</dbReference>
<gene>
    <name evidence="3" type="ORF">PC113_g24196</name>
    <name evidence="4" type="ORF">PC115_g21330</name>
    <name evidence="5" type="ORF">PC117_g23602</name>
    <name evidence="6" type="ORF">PC118_g20827</name>
    <name evidence="7" type="ORF">PC129_g20014</name>
</gene>
<dbReference type="InterPro" id="IPR005162">
    <property type="entry name" value="Retrotrans_gag_dom"/>
</dbReference>
<evidence type="ECO:0000313" key="7">
    <source>
        <dbReference type="EMBL" id="KAG3208968.1"/>
    </source>
</evidence>
<dbReference type="VEuPathDB" id="FungiDB:PC110_g575"/>
<dbReference type="Pfam" id="PF03732">
    <property type="entry name" value="Retrotrans_gag"/>
    <property type="match status" value="1"/>
</dbReference>
<protein>
    <recommendedName>
        <fullName evidence="2">Retrotransposon gag domain-containing protein</fullName>
    </recommendedName>
</protein>
<dbReference type="EMBL" id="RCML01001319">
    <property type="protein sequence ID" value="KAG2963552.1"/>
    <property type="molecule type" value="Genomic_DNA"/>
</dbReference>
<dbReference type="Proteomes" id="UP000697107">
    <property type="component" value="Unassembled WGS sequence"/>
</dbReference>
<dbReference type="Proteomes" id="UP000760860">
    <property type="component" value="Unassembled WGS sequence"/>
</dbReference>
<reference evidence="5" key="1">
    <citation type="submission" date="2018-10" db="EMBL/GenBank/DDBJ databases">
        <title>Effector identification in a new, highly contiguous assembly of the strawberry crown rot pathogen Phytophthora cactorum.</title>
        <authorList>
            <person name="Armitage A.D."/>
            <person name="Nellist C.F."/>
            <person name="Bates H."/>
            <person name="Vickerstaff R.J."/>
            <person name="Harrison R.J."/>
        </authorList>
    </citation>
    <scope>NUCLEOTIDE SEQUENCE</scope>
    <source>
        <strain evidence="3">15-7</strain>
        <strain evidence="4">4032</strain>
        <strain evidence="5">4040</strain>
        <strain evidence="6">P415</strain>
        <strain evidence="7">P421</strain>
    </source>
</reference>
<evidence type="ECO:0000313" key="6">
    <source>
        <dbReference type="EMBL" id="KAG2963552.1"/>
    </source>
</evidence>
<dbReference type="Proteomes" id="UP000774804">
    <property type="component" value="Unassembled WGS sequence"/>
</dbReference>
<evidence type="ECO:0000313" key="5">
    <source>
        <dbReference type="EMBL" id="KAG2894020.1"/>
    </source>
</evidence>
<evidence type="ECO:0000256" key="1">
    <source>
        <dbReference type="SAM" id="MobiDB-lite"/>
    </source>
</evidence>
<dbReference type="EMBL" id="RCMI01001495">
    <property type="protein sequence ID" value="KAG2884450.1"/>
    <property type="molecule type" value="Genomic_DNA"/>
</dbReference>
<accession>A0A8T1B0N8</accession>
<feature type="compositionally biased region" description="Basic and acidic residues" evidence="1">
    <location>
        <begin position="46"/>
        <end position="55"/>
    </location>
</feature>
<organism evidence="5 8">
    <name type="scientific">Phytophthora cactorum</name>
    <dbReference type="NCBI Taxonomy" id="29920"/>
    <lineage>
        <taxon>Eukaryota</taxon>
        <taxon>Sar</taxon>
        <taxon>Stramenopiles</taxon>
        <taxon>Oomycota</taxon>
        <taxon>Peronosporomycetes</taxon>
        <taxon>Peronosporales</taxon>
        <taxon>Peronosporaceae</taxon>
        <taxon>Phytophthora</taxon>
    </lineage>
</organism>
<evidence type="ECO:0000313" key="8">
    <source>
        <dbReference type="Proteomes" id="UP000736787"/>
    </source>
</evidence>
<evidence type="ECO:0000313" key="3">
    <source>
        <dbReference type="EMBL" id="KAG2805810.1"/>
    </source>
</evidence>
<evidence type="ECO:0000313" key="4">
    <source>
        <dbReference type="EMBL" id="KAG2884450.1"/>
    </source>
</evidence>